<evidence type="ECO:0000259" key="2">
    <source>
        <dbReference type="PROSITE" id="PS51468"/>
    </source>
</evidence>
<dbReference type="GeneID" id="106544335"/>
<dbReference type="SMART" id="SM00609">
    <property type="entry name" value="VIT"/>
    <property type="match status" value="1"/>
</dbReference>
<proteinExistence type="predicted"/>
<dbReference type="Proteomes" id="UP000504617">
    <property type="component" value="Unplaced"/>
</dbReference>
<dbReference type="KEGG" id="tsr:106544335"/>
<dbReference type="PANTHER" id="PTHR10338:SF115">
    <property type="entry name" value="INTER-ALPHA-TRYPSIN INHIBITOR HEAVY CHAIN H3"/>
    <property type="match status" value="1"/>
</dbReference>
<evidence type="ECO:0000313" key="3">
    <source>
        <dbReference type="Proteomes" id="UP000504617"/>
    </source>
</evidence>
<protein>
    <submittedName>
        <fullName evidence="4">Inter-alpha-trypsin inhibitor heavy chain H3-like</fullName>
    </submittedName>
</protein>
<evidence type="ECO:0000313" key="4">
    <source>
        <dbReference type="RefSeq" id="XP_013916056.1"/>
    </source>
</evidence>
<gene>
    <name evidence="4" type="primary">LOC106544335</name>
</gene>
<reference evidence="4" key="1">
    <citation type="submission" date="2025-08" db="UniProtKB">
        <authorList>
            <consortium name="RefSeq"/>
        </authorList>
    </citation>
    <scope>IDENTIFICATION</scope>
</reference>
<dbReference type="OrthoDB" id="299997at2759"/>
<dbReference type="InterPro" id="IPR013694">
    <property type="entry name" value="VIT"/>
</dbReference>
<feature type="transmembrane region" description="Helical" evidence="1">
    <location>
        <begin position="6"/>
        <end position="24"/>
    </location>
</feature>
<dbReference type="InterPro" id="IPR050934">
    <property type="entry name" value="ITIH"/>
</dbReference>
<feature type="domain" description="VIT" evidence="2">
    <location>
        <begin position="29"/>
        <end position="158"/>
    </location>
</feature>
<evidence type="ECO:0000256" key="1">
    <source>
        <dbReference type="SAM" id="Phobius"/>
    </source>
</evidence>
<dbReference type="RefSeq" id="XP_013916056.1">
    <property type="nucleotide sequence ID" value="XM_014060581.1"/>
</dbReference>
<dbReference type="PROSITE" id="PS51468">
    <property type="entry name" value="VIT"/>
    <property type="match status" value="1"/>
</dbReference>
<accession>A0A6I9XQJ3</accession>
<dbReference type="AlphaFoldDB" id="A0A6I9XQJ3"/>
<keyword evidence="1" id="KW-1133">Transmembrane helix</keyword>
<dbReference type="Pfam" id="PF08487">
    <property type="entry name" value="VIT"/>
    <property type="match status" value="1"/>
</dbReference>
<sequence length="266" mass="29790">MGRHLLFYILLATISVVGSYDFLINNIRNIKKRNVADTNTDGIDIQSMNINSHITSRFAHNVITSRAINLGNASKEAFFDVDLPKTAFITNFTMTINGVVYPGTIKEKEAAQKQYQQAVSRGQTAGLVKASGRKTEKFTVSVNIAASSEVVFELAFEELLKRRFGHYEMFIKVNPKQLVKNFEIEVNIFEPQGISYLEAEGSFITNDLLPVLQKSFSGKKGQISFKPTLDQQRTCVDCLTTLLNGDFIVKYDVNREATGNLQVSRT</sequence>
<dbReference type="PANTHER" id="PTHR10338">
    <property type="entry name" value="INTER-ALPHA-TRYPSIN INHIBITOR HEAVY CHAIN FAMILY MEMBER"/>
    <property type="match status" value="1"/>
</dbReference>
<name>A0A6I9XQJ3_9SAUR</name>
<keyword evidence="1" id="KW-0812">Transmembrane</keyword>
<organism evidence="3 4">
    <name type="scientific">Thamnophis sirtalis</name>
    <dbReference type="NCBI Taxonomy" id="35019"/>
    <lineage>
        <taxon>Eukaryota</taxon>
        <taxon>Metazoa</taxon>
        <taxon>Chordata</taxon>
        <taxon>Craniata</taxon>
        <taxon>Vertebrata</taxon>
        <taxon>Euteleostomi</taxon>
        <taxon>Lepidosauria</taxon>
        <taxon>Squamata</taxon>
        <taxon>Bifurcata</taxon>
        <taxon>Unidentata</taxon>
        <taxon>Episquamata</taxon>
        <taxon>Toxicofera</taxon>
        <taxon>Serpentes</taxon>
        <taxon>Colubroidea</taxon>
        <taxon>Colubridae</taxon>
        <taxon>Natricinae</taxon>
        <taxon>Thamnophis</taxon>
    </lineage>
</organism>
<keyword evidence="1" id="KW-0472">Membrane</keyword>
<keyword evidence="3" id="KW-1185">Reference proteome</keyword>